<dbReference type="GO" id="GO:0016020">
    <property type="term" value="C:membrane"/>
    <property type="evidence" value="ECO:0007669"/>
    <property type="project" value="InterPro"/>
</dbReference>
<dbReference type="InterPro" id="IPR003594">
    <property type="entry name" value="HATPase_dom"/>
</dbReference>
<evidence type="ECO:0000256" key="3">
    <source>
        <dbReference type="ARBA" id="ARBA00022553"/>
    </source>
</evidence>
<keyword evidence="9" id="KW-0472">Membrane</keyword>
<dbReference type="SUPFAM" id="SSF55874">
    <property type="entry name" value="ATPase domain of HSP90 chaperone/DNA topoisomerase II/histidine kinase"/>
    <property type="match status" value="1"/>
</dbReference>
<feature type="domain" description="Histidine kinase" evidence="10">
    <location>
        <begin position="311"/>
        <end position="404"/>
    </location>
</feature>
<reference evidence="11 12" key="1">
    <citation type="journal article" date="2014" name="J. Microbiol.">
        <title>Diaminobutyricibacter tongyongensis gen. nov., sp. nov. and Homoserinibacter gongjuensis gen. nov., sp. nov. belong to the family Microbacteriaceae.</title>
        <authorList>
            <person name="Kim S.J."/>
            <person name="Ahn J.H."/>
            <person name="Weon H.Y."/>
            <person name="Hamada M."/>
            <person name="Suzuki K."/>
            <person name="Kwon S.W."/>
        </authorList>
    </citation>
    <scope>NUCLEOTIDE SEQUENCE [LARGE SCALE GENOMIC DNA]</scope>
    <source>
        <strain evidence="11 12">NBRC 108724</strain>
    </source>
</reference>
<dbReference type="Proteomes" id="UP000474967">
    <property type="component" value="Unassembled WGS sequence"/>
</dbReference>
<sequence length="406" mass="42295">MTSPAAASASPHRITAFQVDVLIALVVLAVVVVGIYAELAAAPPAEYPAIVAFPAGAYLLGLVATAPLVVRRRHPVAISFVVIAAIAVYHFAGYPGASPALVLFVTSYSIGAFGRSTWRSILEALGFIVAWLIIPSLPPHPVEWFSFAVTGPALGMACMVALGATAAEVRRNNALSVAAAASRAEARMREELADERLGMARELHDVLAHTISVISVQAGVALDALDDRPDAARAAMLTVRGLSRQAIPELRRTLELLRRDPSLGDETAPQPGLAELPDLLAGIEASGLVVETRISTEGAVLSPFVELTAYRIVQEAVTNVVRHAEATTVRVDVEADLDARALLVTVEDDGRGAQIDDAGHGHGHGHGLGLLGMRERAASLGGTLETGRSSSGGFLVTAALPIGEPA</sequence>
<evidence type="ECO:0000256" key="4">
    <source>
        <dbReference type="ARBA" id="ARBA00022679"/>
    </source>
</evidence>
<dbReference type="PANTHER" id="PTHR24421:SF10">
    <property type="entry name" value="NITRATE_NITRITE SENSOR PROTEIN NARQ"/>
    <property type="match status" value="1"/>
</dbReference>
<dbReference type="Gene3D" id="1.20.5.1930">
    <property type="match status" value="1"/>
</dbReference>
<keyword evidence="7" id="KW-0067">ATP-binding</keyword>
<evidence type="ECO:0000256" key="7">
    <source>
        <dbReference type="ARBA" id="ARBA00022840"/>
    </source>
</evidence>
<dbReference type="InterPro" id="IPR036890">
    <property type="entry name" value="HATPase_C_sf"/>
</dbReference>
<dbReference type="CDD" id="cd16917">
    <property type="entry name" value="HATPase_UhpB-NarQ-NarX-like"/>
    <property type="match status" value="1"/>
</dbReference>
<keyword evidence="3" id="KW-0597">Phosphoprotein</keyword>
<evidence type="ECO:0000256" key="6">
    <source>
        <dbReference type="ARBA" id="ARBA00022777"/>
    </source>
</evidence>
<evidence type="ECO:0000256" key="1">
    <source>
        <dbReference type="ARBA" id="ARBA00000085"/>
    </source>
</evidence>
<dbReference type="Pfam" id="PF23539">
    <property type="entry name" value="DUF7134"/>
    <property type="match status" value="1"/>
</dbReference>
<feature type="transmembrane region" description="Helical" evidence="9">
    <location>
        <begin position="144"/>
        <end position="167"/>
    </location>
</feature>
<keyword evidence="4" id="KW-0808">Transferase</keyword>
<dbReference type="Pfam" id="PF07730">
    <property type="entry name" value="HisKA_3"/>
    <property type="match status" value="1"/>
</dbReference>
<evidence type="ECO:0000256" key="2">
    <source>
        <dbReference type="ARBA" id="ARBA00012438"/>
    </source>
</evidence>
<dbReference type="InterPro" id="IPR011712">
    <property type="entry name" value="Sig_transdc_His_kin_sub3_dim/P"/>
</dbReference>
<keyword evidence="9" id="KW-1133">Transmembrane helix</keyword>
<evidence type="ECO:0000313" key="12">
    <source>
        <dbReference type="Proteomes" id="UP000474967"/>
    </source>
</evidence>
<organism evidence="11 12">
    <name type="scientific">Leifsonia tongyongensis</name>
    <dbReference type="NCBI Taxonomy" id="1268043"/>
    <lineage>
        <taxon>Bacteria</taxon>
        <taxon>Bacillati</taxon>
        <taxon>Actinomycetota</taxon>
        <taxon>Actinomycetes</taxon>
        <taxon>Micrococcales</taxon>
        <taxon>Microbacteriaceae</taxon>
        <taxon>Leifsonia</taxon>
    </lineage>
</organism>
<dbReference type="Pfam" id="PF02518">
    <property type="entry name" value="HATPase_c"/>
    <property type="match status" value="1"/>
</dbReference>
<keyword evidence="8" id="KW-0902">Two-component regulatory system</keyword>
<evidence type="ECO:0000313" key="11">
    <source>
        <dbReference type="EMBL" id="NEN07551.1"/>
    </source>
</evidence>
<keyword evidence="9" id="KW-0812">Transmembrane</keyword>
<dbReference type="AlphaFoldDB" id="A0A6L9Y1H9"/>
<gene>
    <name evidence="11" type="ORF">G3T36_16945</name>
</gene>
<dbReference type="RefSeq" id="WP_163291015.1">
    <property type="nucleotide sequence ID" value="NZ_JAAGWY010000004.1"/>
</dbReference>
<dbReference type="GO" id="GO:0046983">
    <property type="term" value="F:protein dimerization activity"/>
    <property type="evidence" value="ECO:0007669"/>
    <property type="project" value="InterPro"/>
</dbReference>
<dbReference type="EMBL" id="JAAGWY010000004">
    <property type="protein sequence ID" value="NEN07551.1"/>
    <property type="molecule type" value="Genomic_DNA"/>
</dbReference>
<dbReference type="GO" id="GO:0005524">
    <property type="term" value="F:ATP binding"/>
    <property type="evidence" value="ECO:0007669"/>
    <property type="project" value="UniProtKB-KW"/>
</dbReference>
<dbReference type="PANTHER" id="PTHR24421">
    <property type="entry name" value="NITRATE/NITRITE SENSOR PROTEIN NARX-RELATED"/>
    <property type="match status" value="1"/>
</dbReference>
<feature type="transmembrane region" description="Helical" evidence="9">
    <location>
        <begin position="47"/>
        <end position="69"/>
    </location>
</feature>
<dbReference type="GO" id="GO:0000155">
    <property type="term" value="F:phosphorelay sensor kinase activity"/>
    <property type="evidence" value="ECO:0007669"/>
    <property type="project" value="InterPro"/>
</dbReference>
<protein>
    <recommendedName>
        <fullName evidence="2">histidine kinase</fullName>
        <ecNumber evidence="2">2.7.13.3</ecNumber>
    </recommendedName>
</protein>
<dbReference type="SMART" id="SM00387">
    <property type="entry name" value="HATPase_c"/>
    <property type="match status" value="1"/>
</dbReference>
<dbReference type="Gene3D" id="3.30.565.10">
    <property type="entry name" value="Histidine kinase-like ATPase, C-terminal domain"/>
    <property type="match status" value="1"/>
</dbReference>
<dbReference type="PROSITE" id="PS50109">
    <property type="entry name" value="HIS_KIN"/>
    <property type="match status" value="1"/>
</dbReference>
<feature type="transmembrane region" description="Helical" evidence="9">
    <location>
        <begin position="21"/>
        <end position="41"/>
    </location>
</feature>
<feature type="transmembrane region" description="Helical" evidence="9">
    <location>
        <begin position="76"/>
        <end position="92"/>
    </location>
</feature>
<evidence type="ECO:0000256" key="8">
    <source>
        <dbReference type="ARBA" id="ARBA00023012"/>
    </source>
</evidence>
<feature type="transmembrane region" description="Helical" evidence="9">
    <location>
        <begin position="121"/>
        <end position="138"/>
    </location>
</feature>
<dbReference type="InterPro" id="IPR055558">
    <property type="entry name" value="DUF7134"/>
</dbReference>
<accession>A0A6L9Y1H9</accession>
<name>A0A6L9Y1H9_9MICO</name>
<keyword evidence="6 11" id="KW-0418">Kinase</keyword>
<dbReference type="InterPro" id="IPR005467">
    <property type="entry name" value="His_kinase_dom"/>
</dbReference>
<evidence type="ECO:0000259" key="10">
    <source>
        <dbReference type="PROSITE" id="PS50109"/>
    </source>
</evidence>
<comment type="catalytic activity">
    <reaction evidence="1">
        <text>ATP + protein L-histidine = ADP + protein N-phospho-L-histidine.</text>
        <dbReference type="EC" id="2.7.13.3"/>
    </reaction>
</comment>
<evidence type="ECO:0000256" key="5">
    <source>
        <dbReference type="ARBA" id="ARBA00022741"/>
    </source>
</evidence>
<keyword evidence="12" id="KW-1185">Reference proteome</keyword>
<keyword evidence="5" id="KW-0547">Nucleotide-binding</keyword>
<comment type="caution">
    <text evidence="11">The sequence shown here is derived from an EMBL/GenBank/DDBJ whole genome shotgun (WGS) entry which is preliminary data.</text>
</comment>
<dbReference type="EC" id="2.7.13.3" evidence="2"/>
<dbReference type="InterPro" id="IPR050482">
    <property type="entry name" value="Sensor_HK_TwoCompSys"/>
</dbReference>
<evidence type="ECO:0000256" key="9">
    <source>
        <dbReference type="SAM" id="Phobius"/>
    </source>
</evidence>
<proteinExistence type="predicted"/>